<evidence type="ECO:0000256" key="8">
    <source>
        <dbReference type="ARBA" id="ARBA00022989"/>
    </source>
</evidence>
<evidence type="ECO:0000256" key="10">
    <source>
        <dbReference type="ARBA" id="ARBA00023251"/>
    </source>
</evidence>
<keyword evidence="8 14" id="KW-1133">Transmembrane helix</keyword>
<dbReference type="PANTHER" id="PTHR30622">
    <property type="entry name" value="UNDECAPRENYL-DIPHOSPHATASE"/>
    <property type="match status" value="1"/>
</dbReference>
<accession>A0A328YHF3</accession>
<keyword evidence="6 14" id="KW-0812">Transmembrane</keyword>
<feature type="transmembrane region" description="Helical" evidence="14">
    <location>
        <begin position="188"/>
        <end position="206"/>
    </location>
</feature>
<evidence type="ECO:0000256" key="5">
    <source>
        <dbReference type="ARBA" id="ARBA00022475"/>
    </source>
</evidence>
<evidence type="ECO:0000256" key="6">
    <source>
        <dbReference type="ARBA" id="ARBA00022692"/>
    </source>
</evidence>
<comment type="subcellular location">
    <subcellularLocation>
        <location evidence="1 14">Cell membrane</location>
        <topology evidence="1 14">Multi-pass membrane protein</topology>
    </subcellularLocation>
</comment>
<keyword evidence="9 14" id="KW-0472">Membrane</keyword>
<dbReference type="GO" id="GO:0009252">
    <property type="term" value="P:peptidoglycan biosynthetic process"/>
    <property type="evidence" value="ECO:0007669"/>
    <property type="project" value="UniProtKB-KW"/>
</dbReference>
<dbReference type="GO" id="GO:0071555">
    <property type="term" value="P:cell wall organization"/>
    <property type="evidence" value="ECO:0007669"/>
    <property type="project" value="UniProtKB-KW"/>
</dbReference>
<evidence type="ECO:0000256" key="11">
    <source>
        <dbReference type="ARBA" id="ARBA00032707"/>
    </source>
</evidence>
<dbReference type="GO" id="GO:0046677">
    <property type="term" value="P:response to antibiotic"/>
    <property type="evidence" value="ECO:0007669"/>
    <property type="project" value="UniProtKB-UniRule"/>
</dbReference>
<feature type="transmembrane region" description="Helical" evidence="14">
    <location>
        <begin position="83"/>
        <end position="101"/>
    </location>
</feature>
<keyword evidence="14" id="KW-0573">Peptidoglycan synthesis</keyword>
<proteinExistence type="inferred from homology"/>
<comment type="caution">
    <text evidence="15">The sequence shown here is derived from an EMBL/GenBank/DDBJ whole genome shotgun (WGS) entry which is preliminary data.</text>
</comment>
<dbReference type="GO" id="GO:0050380">
    <property type="term" value="F:undecaprenyl-diphosphatase activity"/>
    <property type="evidence" value="ECO:0007669"/>
    <property type="project" value="UniProtKB-UniRule"/>
</dbReference>
<dbReference type="NCBIfam" id="TIGR00753">
    <property type="entry name" value="undec_PP_bacA"/>
    <property type="match status" value="1"/>
</dbReference>
<organism evidence="15 16">
    <name type="scientific">Paracidovorax anthurii</name>
    <dbReference type="NCBI Taxonomy" id="78229"/>
    <lineage>
        <taxon>Bacteria</taxon>
        <taxon>Pseudomonadati</taxon>
        <taxon>Pseudomonadota</taxon>
        <taxon>Betaproteobacteria</taxon>
        <taxon>Burkholderiales</taxon>
        <taxon>Comamonadaceae</taxon>
        <taxon>Paracidovorax</taxon>
    </lineage>
</organism>
<evidence type="ECO:0000256" key="14">
    <source>
        <dbReference type="HAMAP-Rule" id="MF_01006"/>
    </source>
</evidence>
<evidence type="ECO:0000256" key="7">
    <source>
        <dbReference type="ARBA" id="ARBA00022801"/>
    </source>
</evidence>
<evidence type="ECO:0000256" key="4">
    <source>
        <dbReference type="ARBA" id="ARBA00021581"/>
    </source>
</evidence>
<dbReference type="RefSeq" id="WP_111882413.1">
    <property type="nucleotide sequence ID" value="NZ_CBCSGC010000143.1"/>
</dbReference>
<feature type="transmembrane region" description="Helical" evidence="14">
    <location>
        <begin position="251"/>
        <end position="272"/>
    </location>
</feature>
<keyword evidence="14" id="KW-0133">Cell shape</keyword>
<evidence type="ECO:0000256" key="3">
    <source>
        <dbReference type="ARBA" id="ARBA00012374"/>
    </source>
</evidence>
<dbReference type="OrthoDB" id="9808289at2"/>
<dbReference type="EMBL" id="QLTA01000078">
    <property type="protein sequence ID" value="RAR72704.1"/>
    <property type="molecule type" value="Genomic_DNA"/>
</dbReference>
<dbReference type="HAMAP" id="MF_01006">
    <property type="entry name" value="Undec_diphosphatase"/>
    <property type="match status" value="1"/>
</dbReference>
<dbReference type="InterPro" id="IPR003824">
    <property type="entry name" value="UppP"/>
</dbReference>
<evidence type="ECO:0000256" key="13">
    <source>
        <dbReference type="ARBA" id="ARBA00047594"/>
    </source>
</evidence>
<evidence type="ECO:0000256" key="2">
    <source>
        <dbReference type="ARBA" id="ARBA00010621"/>
    </source>
</evidence>
<reference evidence="15 16" key="1">
    <citation type="submission" date="2018-06" db="EMBL/GenBank/DDBJ databases">
        <title>Genomic Encyclopedia of Archaeal and Bacterial Type Strains, Phase II (KMG-II): from individual species to whole genera.</title>
        <authorList>
            <person name="Goeker M."/>
        </authorList>
    </citation>
    <scope>NUCLEOTIDE SEQUENCE [LARGE SCALE GENOMIC DNA]</scope>
    <source>
        <strain evidence="15 16">CFPB 3232</strain>
    </source>
</reference>
<evidence type="ECO:0000313" key="15">
    <source>
        <dbReference type="EMBL" id="RAR72704.1"/>
    </source>
</evidence>
<keyword evidence="5 14" id="KW-1003">Cell membrane</keyword>
<evidence type="ECO:0000256" key="9">
    <source>
        <dbReference type="ARBA" id="ARBA00023136"/>
    </source>
</evidence>
<protein>
    <recommendedName>
        <fullName evidence="4 14">Undecaprenyl-diphosphatase</fullName>
        <ecNumber evidence="3 14">3.6.1.27</ecNumber>
    </recommendedName>
    <alternativeName>
        <fullName evidence="12 14">Bacitracin resistance protein</fullName>
    </alternativeName>
    <alternativeName>
        <fullName evidence="11 14">Undecaprenyl pyrophosphate phosphatase</fullName>
    </alternativeName>
</protein>
<keyword evidence="14" id="KW-0961">Cell wall biogenesis/degradation</keyword>
<feature type="transmembrane region" description="Helical" evidence="14">
    <location>
        <begin position="45"/>
        <end position="63"/>
    </location>
</feature>
<dbReference type="PANTHER" id="PTHR30622:SF3">
    <property type="entry name" value="UNDECAPRENYL-DIPHOSPHATASE"/>
    <property type="match status" value="1"/>
</dbReference>
<dbReference type="GO" id="GO:0005886">
    <property type="term" value="C:plasma membrane"/>
    <property type="evidence" value="ECO:0007669"/>
    <property type="project" value="UniProtKB-SubCell"/>
</dbReference>
<evidence type="ECO:0000256" key="12">
    <source>
        <dbReference type="ARBA" id="ARBA00032932"/>
    </source>
</evidence>
<name>A0A328YHF3_9BURK</name>
<dbReference type="NCBIfam" id="NF001390">
    <property type="entry name" value="PRK00281.1-4"/>
    <property type="match status" value="1"/>
</dbReference>
<feature type="transmembrane region" description="Helical" evidence="14">
    <location>
        <begin position="107"/>
        <end position="129"/>
    </location>
</feature>
<feature type="transmembrane region" description="Helical" evidence="14">
    <location>
        <begin position="218"/>
        <end position="239"/>
    </location>
</feature>
<evidence type="ECO:0000256" key="1">
    <source>
        <dbReference type="ARBA" id="ARBA00004651"/>
    </source>
</evidence>
<evidence type="ECO:0000313" key="16">
    <source>
        <dbReference type="Proteomes" id="UP000248856"/>
    </source>
</evidence>
<dbReference type="Proteomes" id="UP000248856">
    <property type="component" value="Unassembled WGS sequence"/>
</dbReference>
<comment type="catalytic activity">
    <reaction evidence="13 14">
        <text>di-trans,octa-cis-undecaprenyl diphosphate + H2O = di-trans,octa-cis-undecaprenyl phosphate + phosphate + H(+)</text>
        <dbReference type="Rhea" id="RHEA:28094"/>
        <dbReference type="ChEBI" id="CHEBI:15377"/>
        <dbReference type="ChEBI" id="CHEBI:15378"/>
        <dbReference type="ChEBI" id="CHEBI:43474"/>
        <dbReference type="ChEBI" id="CHEBI:58405"/>
        <dbReference type="ChEBI" id="CHEBI:60392"/>
        <dbReference type="EC" id="3.6.1.27"/>
    </reaction>
</comment>
<dbReference type="NCBIfam" id="NF001389">
    <property type="entry name" value="PRK00281.1-2"/>
    <property type="match status" value="1"/>
</dbReference>
<gene>
    <name evidence="14" type="primary">uppP</name>
    <name evidence="15" type="ORF">AX018_107810</name>
</gene>
<comment type="miscellaneous">
    <text evidence="14">Bacitracin is thought to be involved in the inhibition of peptidoglycan synthesis by sequestering undecaprenyl diphosphate, thereby reducing the pool of lipid carrier available.</text>
</comment>
<dbReference type="Pfam" id="PF02673">
    <property type="entry name" value="BacA"/>
    <property type="match status" value="1"/>
</dbReference>
<dbReference type="GO" id="GO:0008360">
    <property type="term" value="P:regulation of cell shape"/>
    <property type="evidence" value="ECO:0007669"/>
    <property type="project" value="UniProtKB-KW"/>
</dbReference>
<keyword evidence="10 14" id="KW-0046">Antibiotic resistance</keyword>
<comment type="similarity">
    <text evidence="2 14">Belongs to the UppP family.</text>
</comment>
<keyword evidence="16" id="KW-1185">Reference proteome</keyword>
<comment type="function">
    <text evidence="14">Catalyzes the dephosphorylation of undecaprenyl diphosphate (UPP). Confers resistance to bacitracin.</text>
</comment>
<dbReference type="AlphaFoldDB" id="A0A328YHF3"/>
<sequence length="274" mass="29867">MDFILLAKAAVMGVVEGLTEFLPISSTGHLILAGALLGFDDEKAKVFDIAIQTGAIFAVILVYWQKIRETLVALPTQRQAQRFTLNVLIGFLPAVVLALIFGKAIKAHLFTPVVVATTFILGGFVILWAERRAPRAVRVASVDDMTPIDALKVGLVQCLAMVPGTSRSGATIIGGMLLGLSRKAATDFSFFLAIPTLIGAGVYSLYKERHLLSMADLPIFAVGLVFSFISAWLCVRWLLRYISTHSFVPFAYYRIVFGVVVLVTAWTGWVNWSA</sequence>
<keyword evidence="7 14" id="KW-0378">Hydrolase</keyword>
<dbReference type="EC" id="3.6.1.27" evidence="3 14"/>